<dbReference type="Proteomes" id="UP000681722">
    <property type="component" value="Unassembled WGS sequence"/>
</dbReference>
<organism evidence="1 3">
    <name type="scientific">Didymodactylos carnosus</name>
    <dbReference type="NCBI Taxonomy" id="1234261"/>
    <lineage>
        <taxon>Eukaryota</taxon>
        <taxon>Metazoa</taxon>
        <taxon>Spiralia</taxon>
        <taxon>Gnathifera</taxon>
        <taxon>Rotifera</taxon>
        <taxon>Eurotatoria</taxon>
        <taxon>Bdelloidea</taxon>
        <taxon>Philodinida</taxon>
        <taxon>Philodinidae</taxon>
        <taxon>Didymodactylos</taxon>
    </lineage>
</organism>
<evidence type="ECO:0000313" key="1">
    <source>
        <dbReference type="EMBL" id="CAF1106918.1"/>
    </source>
</evidence>
<proteinExistence type="predicted"/>
<gene>
    <name evidence="1" type="ORF">GPM918_LOCUS19036</name>
    <name evidence="2" type="ORF">SRO942_LOCUS19031</name>
</gene>
<name>A0A814PIC7_9BILA</name>
<dbReference type="EMBL" id="CAJNOQ010005661">
    <property type="protein sequence ID" value="CAF1106918.1"/>
    <property type="molecule type" value="Genomic_DNA"/>
</dbReference>
<keyword evidence="3" id="KW-1185">Reference proteome</keyword>
<dbReference type="Proteomes" id="UP000663829">
    <property type="component" value="Unassembled WGS sequence"/>
</dbReference>
<evidence type="ECO:0000313" key="2">
    <source>
        <dbReference type="EMBL" id="CAF3871519.1"/>
    </source>
</evidence>
<reference evidence="1" key="1">
    <citation type="submission" date="2021-02" db="EMBL/GenBank/DDBJ databases">
        <authorList>
            <person name="Nowell W R."/>
        </authorList>
    </citation>
    <scope>NUCLEOTIDE SEQUENCE</scope>
</reference>
<dbReference type="EMBL" id="CAJOBC010005660">
    <property type="protein sequence ID" value="CAF3871519.1"/>
    <property type="molecule type" value="Genomic_DNA"/>
</dbReference>
<protein>
    <submittedName>
        <fullName evidence="1">Uncharacterized protein</fullName>
    </submittedName>
</protein>
<accession>A0A814PIC7</accession>
<sequence>MKTLPRSGNEGIGANRWYHTGGLIIVPYDFKWMLFYERDTYMYDGDKNRKGFLNKLNIFNQIFKFWQESKQLLLSTIDLSMIKQEFIEFIEFIRYYENEHHILELFFKSKSIFHQSMFLDKILPSATVHVSHTFRLNKSSFYICEKFIEHLKYKSYNRIDDAIEFISEMIIDDTFNNCGVIIATMINTLLLFVFNISNNKSLRTIGQLMNLLYLLSLKFSDYILSLKLISNYILNISSNCEQVVNDIIPYLIKIIKYNKRSHREWLVSLYNYVIDIIVKYISSISNIIKVDKTWRFIYDKKETDCNCKDCSKLIQSIHNSNKNQHFIDTNIDRPP</sequence>
<dbReference type="AlphaFoldDB" id="A0A814PIC7"/>
<evidence type="ECO:0000313" key="3">
    <source>
        <dbReference type="Proteomes" id="UP000663829"/>
    </source>
</evidence>
<comment type="caution">
    <text evidence="1">The sequence shown here is derived from an EMBL/GenBank/DDBJ whole genome shotgun (WGS) entry which is preliminary data.</text>
</comment>